<sequence>MAHDQLEMFSLPNPCVGVCESNRFGYCKGCLRSREERFNWHAKTEPEQRQILTLLGKRRTRLLKQVRQQSGEESTQLNHQTPTQKHLFDEFNES</sequence>
<evidence type="ECO:0000313" key="5">
    <source>
        <dbReference type="Proteomes" id="UP000287865"/>
    </source>
</evidence>
<evidence type="ECO:0000256" key="1">
    <source>
        <dbReference type="SAM" id="MobiDB-lite"/>
    </source>
</evidence>
<reference evidence="2 4" key="2">
    <citation type="submission" date="2018-06" db="EMBL/GenBank/DDBJ databases">
        <title>Genomic Encyclopedia of Type Strains, Phase III (KMG-III): the genomes of soil and plant-associated and newly described type strains.</title>
        <authorList>
            <person name="Whitman W."/>
        </authorList>
    </citation>
    <scope>NUCLEOTIDE SEQUENCE [LARGE SCALE GENOMIC DNA]</scope>
    <source>
        <strain evidence="2 4">CGMCC 1.15366</strain>
    </source>
</reference>
<keyword evidence="5" id="KW-1185">Reference proteome</keyword>
<dbReference type="Pfam" id="PF06945">
    <property type="entry name" value="DUF1289"/>
    <property type="match status" value="1"/>
</dbReference>
<evidence type="ECO:0000313" key="4">
    <source>
        <dbReference type="Proteomes" id="UP000249203"/>
    </source>
</evidence>
<name>A0A327WUT3_9GAMM</name>
<dbReference type="EMBL" id="QLMD01000008">
    <property type="protein sequence ID" value="RAJ96557.1"/>
    <property type="molecule type" value="Genomic_DNA"/>
</dbReference>
<dbReference type="PANTHER" id="PTHR35175:SF1">
    <property type="entry name" value="OXIDOREDUCTASE"/>
    <property type="match status" value="1"/>
</dbReference>
<protein>
    <submittedName>
        <fullName evidence="3">Oxidoreductase</fullName>
    </submittedName>
</protein>
<accession>A0A327WUT3</accession>
<dbReference type="RefSeq" id="WP_111569723.1">
    <property type="nucleotide sequence ID" value="NZ_PIPK01000008.1"/>
</dbReference>
<reference evidence="3 5" key="1">
    <citation type="journal article" date="2018" name="Front. Microbiol.">
        <title>Genome-Based Analysis Reveals the Taxonomy and Diversity of the Family Idiomarinaceae.</title>
        <authorList>
            <person name="Liu Y."/>
            <person name="Lai Q."/>
            <person name="Shao Z."/>
        </authorList>
    </citation>
    <scope>NUCLEOTIDE SEQUENCE [LARGE SCALE GENOMIC DNA]</scope>
    <source>
        <strain evidence="3 5">CF12-14</strain>
    </source>
</reference>
<evidence type="ECO:0000313" key="3">
    <source>
        <dbReference type="EMBL" id="RUO23698.1"/>
    </source>
</evidence>
<dbReference type="AlphaFoldDB" id="A0A327WUT3"/>
<feature type="region of interest" description="Disordered" evidence="1">
    <location>
        <begin position="66"/>
        <end position="94"/>
    </location>
</feature>
<comment type="caution">
    <text evidence="2">The sequence shown here is derived from an EMBL/GenBank/DDBJ whole genome shotgun (WGS) entry which is preliminary data.</text>
</comment>
<dbReference type="OrthoDB" id="8911262at2"/>
<evidence type="ECO:0000313" key="2">
    <source>
        <dbReference type="EMBL" id="RAJ96557.1"/>
    </source>
</evidence>
<dbReference type="Proteomes" id="UP000249203">
    <property type="component" value="Unassembled WGS sequence"/>
</dbReference>
<feature type="compositionally biased region" description="Polar residues" evidence="1">
    <location>
        <begin position="66"/>
        <end position="84"/>
    </location>
</feature>
<dbReference type="PANTHER" id="PTHR35175">
    <property type="entry name" value="DUF1289 DOMAIN-CONTAINING PROTEIN"/>
    <property type="match status" value="1"/>
</dbReference>
<dbReference type="Proteomes" id="UP000287865">
    <property type="component" value="Unassembled WGS sequence"/>
</dbReference>
<proteinExistence type="predicted"/>
<dbReference type="InterPro" id="IPR010710">
    <property type="entry name" value="DUF1289"/>
</dbReference>
<organism evidence="2 4">
    <name type="scientific">Aliidiomarina maris</name>
    <dbReference type="NCBI Taxonomy" id="531312"/>
    <lineage>
        <taxon>Bacteria</taxon>
        <taxon>Pseudomonadati</taxon>
        <taxon>Pseudomonadota</taxon>
        <taxon>Gammaproteobacteria</taxon>
        <taxon>Alteromonadales</taxon>
        <taxon>Idiomarinaceae</taxon>
        <taxon>Aliidiomarina</taxon>
    </lineage>
</organism>
<dbReference type="EMBL" id="PIPK01000008">
    <property type="protein sequence ID" value="RUO23698.1"/>
    <property type="molecule type" value="Genomic_DNA"/>
</dbReference>
<gene>
    <name evidence="2" type="ORF">B0I24_108136</name>
    <name evidence="3" type="ORF">CWE07_09280</name>
</gene>